<evidence type="ECO:0000256" key="1">
    <source>
        <dbReference type="ARBA" id="ARBA00004273"/>
    </source>
</evidence>
<comment type="subunit">
    <text evidence="15">F-type ATPases have 2 components, CF(1) - the catalytic core - and CF(0) - the membrane proton channel. CF(1) and CF(0) have multiple subunits.</text>
</comment>
<keyword evidence="8 15" id="KW-0406">Ion transport</keyword>
<keyword evidence="11 15" id="KW-0066">ATP synthesis</keyword>
<dbReference type="EMBL" id="GDHC01013873">
    <property type="protein sequence ID" value="JAQ04756.1"/>
    <property type="molecule type" value="Transcribed_RNA"/>
</dbReference>
<evidence type="ECO:0000256" key="15">
    <source>
        <dbReference type="RuleBase" id="RU367005"/>
    </source>
</evidence>
<evidence type="ECO:0000256" key="4">
    <source>
        <dbReference type="ARBA" id="ARBA00022547"/>
    </source>
</evidence>
<evidence type="ECO:0000256" key="5">
    <source>
        <dbReference type="ARBA" id="ARBA00022781"/>
    </source>
</evidence>
<keyword evidence="7" id="KW-0007">Acetylation</keyword>
<evidence type="ECO:0000256" key="7">
    <source>
        <dbReference type="ARBA" id="ARBA00022990"/>
    </source>
</evidence>
<dbReference type="GO" id="GO:0045259">
    <property type="term" value="C:proton-transporting ATP synthase complex"/>
    <property type="evidence" value="ECO:0007669"/>
    <property type="project" value="UniProtKB-UniRule"/>
</dbReference>
<dbReference type="GO" id="GO:0005743">
    <property type="term" value="C:mitochondrial inner membrane"/>
    <property type="evidence" value="ECO:0007669"/>
    <property type="project" value="UniProtKB-SubCell"/>
</dbReference>
<protein>
    <recommendedName>
        <fullName evidence="14 15">ATP synthase F(0) complex subunit e, mitochondrial</fullName>
    </recommendedName>
</protein>
<sequence length="126" mass="14015">RFGTCSALHPPAPSHPTAFDISENFLFSFKLFSTYHPFRLNLPNMSAAALAPVRVSPLIKFGRWSLLLTGIAYGSFWQSRYEKRELAMKDVKLAEKAARDARLLAEKKAAAAVEMAELEKMGRGGK</sequence>
<dbReference type="Pfam" id="PF05680">
    <property type="entry name" value="ATP-synt_E"/>
    <property type="match status" value="1"/>
</dbReference>
<dbReference type="InterPro" id="IPR008386">
    <property type="entry name" value="ATP_synth_F0_esu_mt"/>
</dbReference>
<name>A0A146LC72_LYGHE</name>
<comment type="subcellular location">
    <subcellularLocation>
        <location evidence="1 15">Mitochondrion inner membrane</location>
    </subcellularLocation>
</comment>
<comment type="function">
    <text evidence="12 15">Subunit e, of the mitochondrial membrane ATP synthase complex (F(1)F(0) ATP synthase or Complex V) that produces ATP from ADP in the presence of a proton gradient across the membrane which is generated by electron transport complexes of the respiratory chain. ATP synthase complex consist of a soluble F(1) head domain - the catalytic core - and a membrane F(1) domain - the membrane proton channel. These two domains are linked by a central stalk rotating inside the F(1) region and a stationary peripheral stalk. During catalysis, ATP synthesis in the catalytic domain of F(1) is coupled via a rotary mechanism of the central stalk subunits to proton translocation. In vivo, can only synthesize ATP although its ATP hydrolase activity can be activated artificially in vitro. Part of the complex F(0) domain.</text>
</comment>
<evidence type="ECO:0000313" key="16">
    <source>
        <dbReference type="EMBL" id="JAQ04756.1"/>
    </source>
</evidence>
<accession>A0A146LC72</accession>
<keyword evidence="6 15" id="KW-0999">Mitochondrion inner membrane</keyword>
<evidence type="ECO:0000256" key="8">
    <source>
        <dbReference type="ARBA" id="ARBA00023065"/>
    </source>
</evidence>
<evidence type="ECO:0000256" key="9">
    <source>
        <dbReference type="ARBA" id="ARBA00023128"/>
    </source>
</evidence>
<proteinExistence type="inferred from homology"/>
<evidence type="ECO:0000256" key="2">
    <source>
        <dbReference type="ARBA" id="ARBA00007333"/>
    </source>
</evidence>
<keyword evidence="10" id="KW-0472">Membrane</keyword>
<evidence type="ECO:0000256" key="3">
    <source>
        <dbReference type="ARBA" id="ARBA00022448"/>
    </source>
</evidence>
<dbReference type="PANTHER" id="PTHR12427:SF1">
    <property type="entry name" value="ATP SYNTHASE SUBUNIT E, MITOCHONDRIAL"/>
    <property type="match status" value="1"/>
</dbReference>
<keyword evidence="3 15" id="KW-0813">Transport</keyword>
<dbReference type="AlphaFoldDB" id="A0A146LC72"/>
<evidence type="ECO:0000256" key="13">
    <source>
        <dbReference type="ARBA" id="ARBA00064647"/>
    </source>
</evidence>
<evidence type="ECO:0000256" key="10">
    <source>
        <dbReference type="ARBA" id="ARBA00023136"/>
    </source>
</evidence>
<organism evidence="16">
    <name type="scientific">Lygus hesperus</name>
    <name type="common">Western plant bug</name>
    <dbReference type="NCBI Taxonomy" id="30085"/>
    <lineage>
        <taxon>Eukaryota</taxon>
        <taxon>Metazoa</taxon>
        <taxon>Ecdysozoa</taxon>
        <taxon>Arthropoda</taxon>
        <taxon>Hexapoda</taxon>
        <taxon>Insecta</taxon>
        <taxon>Pterygota</taxon>
        <taxon>Neoptera</taxon>
        <taxon>Paraneoptera</taxon>
        <taxon>Hemiptera</taxon>
        <taxon>Heteroptera</taxon>
        <taxon>Panheteroptera</taxon>
        <taxon>Cimicomorpha</taxon>
        <taxon>Miridae</taxon>
        <taxon>Mirini</taxon>
        <taxon>Lygus</taxon>
    </lineage>
</organism>
<comment type="similarity">
    <text evidence="2 15">Belongs to the ATPase e subunit family.</text>
</comment>
<keyword evidence="4 15" id="KW-0138">CF(0)</keyword>
<feature type="non-terminal residue" evidence="16">
    <location>
        <position position="1"/>
    </location>
</feature>
<evidence type="ECO:0000256" key="12">
    <source>
        <dbReference type="ARBA" id="ARBA00057306"/>
    </source>
</evidence>
<reference evidence="16" key="1">
    <citation type="journal article" date="2016" name="Gigascience">
        <title>De novo construction of an expanded transcriptome assembly for the western tarnished plant bug, Lygus hesperus.</title>
        <authorList>
            <person name="Tassone E.E."/>
            <person name="Geib S.M."/>
            <person name="Hall B."/>
            <person name="Fabrick J.A."/>
            <person name="Brent C.S."/>
            <person name="Hull J.J."/>
        </authorList>
    </citation>
    <scope>NUCLEOTIDE SEQUENCE</scope>
</reference>
<gene>
    <name evidence="16" type="ORF">g.48671</name>
</gene>
<evidence type="ECO:0000256" key="14">
    <source>
        <dbReference type="ARBA" id="ARBA00074682"/>
    </source>
</evidence>
<dbReference type="GO" id="GO:0015078">
    <property type="term" value="F:proton transmembrane transporter activity"/>
    <property type="evidence" value="ECO:0007669"/>
    <property type="project" value="InterPro"/>
</dbReference>
<evidence type="ECO:0000256" key="11">
    <source>
        <dbReference type="ARBA" id="ARBA00023310"/>
    </source>
</evidence>
<comment type="subunit">
    <text evidence="13">Component of the ATP synthase complex composed at least of ATP5F1A/subunit alpha, ATP5F1B/subunit beta, ATP5MC1/subunit c (homooctomer), MT-ATP6/subunit a, MT-ATP8/subunit 8, ATP5ME/subunit e, ATP5MF/subunit f, ATP5MG/subunit g, ATP5MK/subunit k, ATP5MJ/subunit j, ATP5F1C/subunit gamma, ATP5F1D/subunit delta, ATP5F1E/subunit epsilon, ATP5PF/subunit F6, ATP5PB/subunit b, ATP5PD/subunit d, ATP5PO/subunit OSCP. ATP synthase complex consists of a soluble F(1) head domain (subunits alpha(3) and beta(3)) - the catalytic core - and a membrane F(0) domain - the membrane proton channel (subunits c, a, 8, e, f, g, k and j). These two domains are linked by a central stalk (subunits gamma, delta, and epsilon) rotating inside the F1 region and a stationary peripheral stalk (subunits F6, b, d, and OSCP).</text>
</comment>
<dbReference type="PANTHER" id="PTHR12427">
    <property type="entry name" value="ATP SYNTHASE E CHAIN, MITOCHONDRIAL"/>
    <property type="match status" value="1"/>
</dbReference>
<evidence type="ECO:0000256" key="6">
    <source>
        <dbReference type="ARBA" id="ARBA00022792"/>
    </source>
</evidence>
<keyword evidence="9 15" id="KW-0496">Mitochondrion</keyword>
<dbReference type="GO" id="GO:0015986">
    <property type="term" value="P:proton motive force-driven ATP synthesis"/>
    <property type="evidence" value="ECO:0007669"/>
    <property type="project" value="InterPro"/>
</dbReference>
<keyword evidence="5 15" id="KW-0375">Hydrogen ion transport</keyword>